<dbReference type="PROSITE" id="PS00154">
    <property type="entry name" value="ATPASE_E1_E2"/>
    <property type="match status" value="1"/>
</dbReference>
<dbReference type="SUPFAM" id="SSF56784">
    <property type="entry name" value="HAD-like"/>
    <property type="match status" value="1"/>
</dbReference>
<keyword evidence="3 8" id="KW-0812">Transmembrane</keyword>
<dbReference type="Pfam" id="PF00702">
    <property type="entry name" value="Hydrolase"/>
    <property type="match status" value="1"/>
</dbReference>
<dbReference type="PRINTS" id="PR00119">
    <property type="entry name" value="CATATPASE"/>
</dbReference>
<dbReference type="Gene3D" id="2.70.150.10">
    <property type="entry name" value="Calcium-transporting ATPase, cytoplasmic transduction domain A"/>
    <property type="match status" value="1"/>
</dbReference>
<dbReference type="Gene3D" id="3.40.50.1000">
    <property type="entry name" value="HAD superfamily/HAD-like"/>
    <property type="match status" value="1"/>
</dbReference>
<keyword evidence="6 8" id="KW-1133">Transmembrane helix</keyword>
<evidence type="ECO:0000256" key="5">
    <source>
        <dbReference type="ARBA" id="ARBA00022967"/>
    </source>
</evidence>
<evidence type="ECO:0000256" key="8">
    <source>
        <dbReference type="SAM" id="Phobius"/>
    </source>
</evidence>
<feature type="transmembrane region" description="Helical" evidence="8">
    <location>
        <begin position="430"/>
        <end position="452"/>
    </location>
</feature>
<keyword evidence="11" id="KW-1185">Reference proteome</keyword>
<dbReference type="InterPro" id="IPR018303">
    <property type="entry name" value="ATPase_P-typ_P_site"/>
</dbReference>
<dbReference type="AlphaFoldDB" id="A0A0W0TL70"/>
<dbReference type="STRING" id="453.Lfee_2146"/>
<dbReference type="GO" id="GO:0005524">
    <property type="term" value="F:ATP binding"/>
    <property type="evidence" value="ECO:0007669"/>
    <property type="project" value="InterPro"/>
</dbReference>
<dbReference type="GO" id="GO:0012505">
    <property type="term" value="C:endomembrane system"/>
    <property type="evidence" value="ECO:0007669"/>
    <property type="project" value="UniProtKB-SubCell"/>
</dbReference>
<dbReference type="PATRIC" id="fig|453.4.peg.2349"/>
<evidence type="ECO:0000256" key="1">
    <source>
        <dbReference type="ARBA" id="ARBA00004127"/>
    </source>
</evidence>
<evidence type="ECO:0000313" key="11">
    <source>
        <dbReference type="Proteomes" id="UP000054698"/>
    </source>
</evidence>
<feature type="transmembrane region" description="Helical" evidence="8">
    <location>
        <begin position="858"/>
        <end position="880"/>
    </location>
</feature>
<dbReference type="EMBL" id="LNYB01000081">
    <property type="protein sequence ID" value="KTC96348.1"/>
    <property type="molecule type" value="Genomic_DNA"/>
</dbReference>
<evidence type="ECO:0000256" key="4">
    <source>
        <dbReference type="ARBA" id="ARBA00022723"/>
    </source>
</evidence>
<sequence length="998" mass="109002">MPKNIIFHGSFLVSGIMCHAGCGSLVKTALSDLSGIELPSDAEVHSIDAQPKTLGIHEISISIQSKQEGFNQSGEKNKTILAGLTSKLTEYGFQIIDEKNLESEDESKWPNRINILVNLVAMLGILVLSLSYPPSLLLTVALTAVTTLTTAFTGRNYLSTFLHNLRNKKINDMSSTISLGWLLSLTHTFYHSVTMPLASSFSMVFMSFIMPVMLIAMVNGMDEIKRLVLQKSKTIHLKGMKSLFPQMAEEYLCHEIPPDAQEKLMSVMETQPSDVSVEEFLIPVQTLLSSDKVKRSKQSLQKGMLIQVNAGDCFPVDCTLVQGSTLVDASLLTGEPQQPKQLLDTIPAGAINLGQAVTVYVTNDSYNSTVNRLLFRSNRAPEKTTSPDDTTKFTSLYTSLIMVSIVASIITPLSLGVFTVPLVLKNVIGILFAVCPCTIAIAHQLPQLLSIYQRNNKNILLRNENNANQETIHTVVFDKTGTLTTGRSKVESYAGLDEALWQKIHLLEQSHGASHPLANAINSFYDSHIAQKIVFTDISNPVLDPKNRGLSATVQGKSIHIGNLSYMQDIQESQIVVAEEHSSLIQSKLLQGYTPIYVAEEKVYKGVIFIQHEPRSDILDALKRLKKEGKTLIMLTGDNSVSAMAFNQQISAKAYPHSEETIFEPQNIHAEQQPHMKEKFLQKLMKSFEPVAAPKKESSKEGFLSTVRGFFGGGMTPSEPKKTQGGVWFVGDGLNDAPCARIVTEKKGVSCAMNSTDKAAFFTDISLNGSLAYLFEHHKLDRFFQKNIRQNQALLVYSAIAFLAFIISFSIAGLAVSPLIPMLIMMSTTGFTLLNCYRVKLSVDEALDKHRSWFRGFFVSDASVGLAAGASTLLIGGLLISTVMSKGLGLPALTAGGWAAIGSAAALSGGILLTLFTLTAVGYLIFDQFTPMTGDGAVSQRESSVIKRQRGTPKHTTTPAHQEVHKGLFSLPEQSTGDRMAGTRVPTVESTNFTASFI</sequence>
<comment type="caution">
    <text evidence="10">The sequence shown here is derived from an EMBL/GenBank/DDBJ whole genome shotgun (WGS) entry which is preliminary data.</text>
</comment>
<comment type="subcellular location">
    <subcellularLocation>
        <location evidence="1">Endomembrane system</location>
        <topology evidence="1">Multi-pass membrane protein</topology>
    </subcellularLocation>
</comment>
<organism evidence="10 11">
    <name type="scientific">Legionella feeleii</name>
    <dbReference type="NCBI Taxonomy" id="453"/>
    <lineage>
        <taxon>Bacteria</taxon>
        <taxon>Pseudomonadati</taxon>
        <taxon>Pseudomonadota</taxon>
        <taxon>Gammaproteobacteria</taxon>
        <taxon>Legionellales</taxon>
        <taxon>Legionellaceae</taxon>
        <taxon>Legionella</taxon>
    </lineage>
</organism>
<dbReference type="InterPro" id="IPR059000">
    <property type="entry name" value="ATPase_P-type_domA"/>
</dbReference>
<dbReference type="SUPFAM" id="SSF81653">
    <property type="entry name" value="Calcium ATPase, transduction domain A"/>
    <property type="match status" value="1"/>
</dbReference>
<dbReference type="PANTHER" id="PTHR43520:SF8">
    <property type="entry name" value="P-TYPE CU(+) TRANSPORTER"/>
    <property type="match status" value="1"/>
</dbReference>
<keyword evidence="4" id="KW-0479">Metal-binding</keyword>
<evidence type="ECO:0000313" key="10">
    <source>
        <dbReference type="EMBL" id="KTC96348.1"/>
    </source>
</evidence>
<feature type="transmembrane region" description="Helical" evidence="8">
    <location>
        <begin position="196"/>
        <end position="218"/>
    </location>
</feature>
<evidence type="ECO:0000256" key="6">
    <source>
        <dbReference type="ARBA" id="ARBA00022989"/>
    </source>
</evidence>
<feature type="transmembrane region" description="Helical" evidence="8">
    <location>
        <begin position="900"/>
        <end position="926"/>
    </location>
</feature>
<dbReference type="Gene3D" id="3.40.1110.10">
    <property type="entry name" value="Calcium-transporting ATPase, cytoplasmic domain N"/>
    <property type="match status" value="1"/>
</dbReference>
<dbReference type="GO" id="GO:0055070">
    <property type="term" value="P:copper ion homeostasis"/>
    <property type="evidence" value="ECO:0007669"/>
    <property type="project" value="TreeGrafter"/>
</dbReference>
<dbReference type="InterPro" id="IPR036412">
    <property type="entry name" value="HAD-like_sf"/>
</dbReference>
<dbReference type="GO" id="GO:0043682">
    <property type="term" value="F:P-type divalent copper transporter activity"/>
    <property type="evidence" value="ECO:0007669"/>
    <property type="project" value="TreeGrafter"/>
</dbReference>
<dbReference type="RefSeq" id="WP_058446657.1">
    <property type="nucleotide sequence ID" value="NZ_CAAAHT010000001.1"/>
</dbReference>
<name>A0A0W0TL70_9GAMM</name>
<feature type="transmembrane region" description="Helical" evidence="8">
    <location>
        <begin position="113"/>
        <end position="130"/>
    </location>
</feature>
<feature type="domain" description="P-type ATPase A" evidence="9">
    <location>
        <begin position="295"/>
        <end position="373"/>
    </location>
</feature>
<feature type="transmembrane region" description="Helical" evidence="8">
    <location>
        <begin position="400"/>
        <end position="424"/>
    </location>
</feature>
<comment type="similarity">
    <text evidence="2">Belongs to the cation transport ATPase (P-type) (TC 3.A.3) family. Type IB subfamily.</text>
</comment>
<reference evidence="10 11" key="1">
    <citation type="submission" date="2015-11" db="EMBL/GenBank/DDBJ databases">
        <title>Genomic analysis of 38 Legionella species identifies large and diverse effector repertoires.</title>
        <authorList>
            <person name="Burstein D."/>
            <person name="Amaro F."/>
            <person name="Zusman T."/>
            <person name="Lifshitz Z."/>
            <person name="Cohen O."/>
            <person name="Gilbert J.A."/>
            <person name="Pupko T."/>
            <person name="Shuman H.A."/>
            <person name="Segal G."/>
        </authorList>
    </citation>
    <scope>NUCLEOTIDE SEQUENCE [LARGE SCALE GENOMIC DNA]</scope>
    <source>
        <strain evidence="10 11">WO-44C</strain>
    </source>
</reference>
<evidence type="ECO:0000256" key="2">
    <source>
        <dbReference type="ARBA" id="ARBA00006024"/>
    </source>
</evidence>
<feature type="transmembrane region" description="Helical" evidence="8">
    <location>
        <begin position="136"/>
        <end position="158"/>
    </location>
</feature>
<dbReference type="GO" id="GO:0016887">
    <property type="term" value="F:ATP hydrolysis activity"/>
    <property type="evidence" value="ECO:0007669"/>
    <property type="project" value="InterPro"/>
</dbReference>
<dbReference type="InterPro" id="IPR023214">
    <property type="entry name" value="HAD_sf"/>
</dbReference>
<dbReference type="PANTHER" id="PTHR43520">
    <property type="entry name" value="ATP7, ISOFORM B"/>
    <property type="match status" value="1"/>
</dbReference>
<keyword evidence="5" id="KW-1278">Translocase</keyword>
<protein>
    <submittedName>
        <fullName evidence="10">Copper efflux ATPase</fullName>
    </submittedName>
</protein>
<dbReference type="Pfam" id="PF00122">
    <property type="entry name" value="E1-E2_ATPase"/>
    <property type="match status" value="1"/>
</dbReference>
<evidence type="ECO:0000256" key="7">
    <source>
        <dbReference type="ARBA" id="ARBA00023136"/>
    </source>
</evidence>
<evidence type="ECO:0000259" key="9">
    <source>
        <dbReference type="Pfam" id="PF00122"/>
    </source>
</evidence>
<keyword evidence="7 8" id="KW-0472">Membrane</keyword>
<proteinExistence type="inferred from homology"/>
<dbReference type="GO" id="GO:0005507">
    <property type="term" value="F:copper ion binding"/>
    <property type="evidence" value="ECO:0007669"/>
    <property type="project" value="TreeGrafter"/>
</dbReference>
<evidence type="ECO:0000256" key="3">
    <source>
        <dbReference type="ARBA" id="ARBA00022692"/>
    </source>
</evidence>
<dbReference type="NCBIfam" id="TIGR01494">
    <property type="entry name" value="ATPase_P-type"/>
    <property type="match status" value="1"/>
</dbReference>
<dbReference type="GO" id="GO:0016020">
    <property type="term" value="C:membrane"/>
    <property type="evidence" value="ECO:0007669"/>
    <property type="project" value="InterPro"/>
</dbReference>
<dbReference type="OrthoDB" id="9814270at2"/>
<feature type="transmembrane region" description="Helical" evidence="8">
    <location>
        <begin position="819"/>
        <end position="837"/>
    </location>
</feature>
<dbReference type="Proteomes" id="UP000054698">
    <property type="component" value="Unassembled WGS sequence"/>
</dbReference>
<gene>
    <name evidence="10" type="ORF">Lfee_2146</name>
</gene>
<feature type="transmembrane region" description="Helical" evidence="8">
    <location>
        <begin position="170"/>
        <end position="190"/>
    </location>
</feature>
<dbReference type="InterPro" id="IPR023299">
    <property type="entry name" value="ATPase_P-typ_cyto_dom_N"/>
</dbReference>
<feature type="transmembrane region" description="Helical" evidence="8">
    <location>
        <begin position="794"/>
        <end position="813"/>
    </location>
</feature>
<accession>A0A0W0TL70</accession>
<dbReference type="InterPro" id="IPR001757">
    <property type="entry name" value="P_typ_ATPase"/>
</dbReference>
<dbReference type="InterPro" id="IPR008250">
    <property type="entry name" value="ATPase_P-typ_transduc_dom_A_sf"/>
</dbReference>